<sequence>MAKNSAEKTVARSRKSGLASKTLMGRDASSGQFLVRNPEAKSYFVSYQAVSGGIPSRAVRVLEDNGVSKDDIRQIIPDRTLERRIASGENLKLEEADGLARLLRVVTMARRVFGDNALADEWLRNPNPALGDAIPIRMARTDLGGREVEAVLGRIEHGVFS</sequence>
<accession>A0A3S8U6D3</accession>
<dbReference type="Proteomes" id="UP000282002">
    <property type="component" value="Chromosome"/>
</dbReference>
<dbReference type="AlphaFoldDB" id="A0A3S8U6D3"/>
<evidence type="ECO:0000313" key="4">
    <source>
        <dbReference type="Proteomes" id="UP000282002"/>
    </source>
</evidence>
<evidence type="ECO:0000256" key="1">
    <source>
        <dbReference type="SAM" id="MobiDB-lite"/>
    </source>
</evidence>
<dbReference type="NCBIfam" id="TIGR02293">
    <property type="entry name" value="TAS_TIGR02293"/>
    <property type="match status" value="1"/>
</dbReference>
<dbReference type="OrthoDB" id="5918037at2"/>
<evidence type="ECO:0000313" key="3">
    <source>
        <dbReference type="EMBL" id="AZL59080.1"/>
    </source>
</evidence>
<name>A0A3S8U6D3_9RHOB</name>
<dbReference type="KEGG" id="taw:EI545_09650"/>
<reference evidence="3 4" key="1">
    <citation type="submission" date="2018-12" db="EMBL/GenBank/DDBJ databases">
        <title>Complete genome sequencing of Tabrizicola sp. K13M18.</title>
        <authorList>
            <person name="Bae J.-W."/>
        </authorList>
    </citation>
    <scope>NUCLEOTIDE SEQUENCE [LARGE SCALE GENOMIC DNA]</scope>
    <source>
        <strain evidence="3 4">K13M18</strain>
    </source>
</reference>
<keyword evidence="4" id="KW-1185">Reference proteome</keyword>
<protein>
    <submittedName>
        <fullName evidence="3">DUF2384 domain-containing protein</fullName>
    </submittedName>
</protein>
<gene>
    <name evidence="3" type="ORF">EI545_09650</name>
</gene>
<feature type="domain" description="Antitoxin Xre/MbcA/ParS-like toxin-binding" evidence="2">
    <location>
        <begin position="109"/>
        <end position="158"/>
    </location>
</feature>
<dbReference type="InterPro" id="IPR011979">
    <property type="entry name" value="Antitox_Xre"/>
</dbReference>
<feature type="region of interest" description="Disordered" evidence="1">
    <location>
        <begin position="1"/>
        <end position="23"/>
    </location>
</feature>
<proteinExistence type="predicted"/>
<evidence type="ECO:0000259" key="2">
    <source>
        <dbReference type="Pfam" id="PF09722"/>
    </source>
</evidence>
<organism evidence="3 4">
    <name type="scientific">Tabrizicola piscis</name>
    <dbReference type="NCBI Taxonomy" id="2494374"/>
    <lineage>
        <taxon>Bacteria</taxon>
        <taxon>Pseudomonadati</taxon>
        <taxon>Pseudomonadota</taxon>
        <taxon>Alphaproteobacteria</taxon>
        <taxon>Rhodobacterales</taxon>
        <taxon>Paracoccaceae</taxon>
        <taxon>Tabrizicola</taxon>
    </lineage>
</organism>
<feature type="compositionally biased region" description="Basic and acidic residues" evidence="1">
    <location>
        <begin position="1"/>
        <end position="10"/>
    </location>
</feature>
<dbReference type="EMBL" id="CP034328">
    <property type="protein sequence ID" value="AZL59080.1"/>
    <property type="molecule type" value="Genomic_DNA"/>
</dbReference>
<dbReference type="InterPro" id="IPR024467">
    <property type="entry name" value="Xre/MbcA/ParS-like_toxin-bd"/>
</dbReference>
<dbReference type="Pfam" id="PF09722">
    <property type="entry name" value="Xre_MbcA_ParS_C"/>
    <property type="match status" value="1"/>
</dbReference>
<dbReference type="RefSeq" id="WP_125325277.1">
    <property type="nucleotide sequence ID" value="NZ_CP034328.1"/>
</dbReference>